<dbReference type="PANTHER" id="PTHR20883">
    <property type="entry name" value="PHYTANOYL-COA DIOXYGENASE DOMAIN CONTAINING 1"/>
    <property type="match status" value="1"/>
</dbReference>
<reference evidence="5" key="1">
    <citation type="submission" date="2023-01" db="EMBL/GenBank/DDBJ databases">
        <authorList>
            <person name="Van Ghelder C."/>
            <person name="Rancurel C."/>
        </authorList>
    </citation>
    <scope>NUCLEOTIDE SEQUENCE</scope>
    <source>
        <strain evidence="5">CNCM I-4278</strain>
    </source>
</reference>
<keyword evidence="4" id="KW-0408">Iron</keyword>
<dbReference type="EMBL" id="CAOQHR010000012">
    <property type="protein sequence ID" value="CAI6342001.1"/>
    <property type="molecule type" value="Genomic_DNA"/>
</dbReference>
<dbReference type="OrthoDB" id="445007at2759"/>
<evidence type="ECO:0008006" key="7">
    <source>
        <dbReference type="Google" id="ProtNLM"/>
    </source>
</evidence>
<accession>A0A9W4UTD8</accession>
<gene>
    <name evidence="5" type="ORF">PDIGIT_LOCUS15202</name>
</gene>
<dbReference type="PANTHER" id="PTHR20883:SF15">
    <property type="entry name" value="PHYTANOYL-COA DIOXYGENASE DOMAIN-CONTAINING PROTEIN 1"/>
    <property type="match status" value="1"/>
</dbReference>
<comment type="caution">
    <text evidence="5">The sequence shown here is derived from an EMBL/GenBank/DDBJ whole genome shotgun (WGS) entry which is preliminary data.</text>
</comment>
<evidence type="ECO:0000256" key="3">
    <source>
        <dbReference type="ARBA" id="ARBA00022723"/>
    </source>
</evidence>
<protein>
    <recommendedName>
        <fullName evidence="7">Phytanoyl-CoA dioxygenase</fullName>
    </recommendedName>
</protein>
<dbReference type="AlphaFoldDB" id="A0A9W4UTD8"/>
<evidence type="ECO:0000256" key="2">
    <source>
        <dbReference type="ARBA" id="ARBA00005830"/>
    </source>
</evidence>
<sequence>MTPPSAAQCIRTTAKRVRASQLITTKCIPGIIHTRYFSRLPCSTPAPELNTHLKNDGCIVLTQMFPPSQISLLNTDFHQALATTTPGRPANPNKAPLPNSLDAQTFGKNTKRIGNLINLSPAFRDHVITNPTLHDLCSEIFKETGDYWLSTAQMIELGPGSKAQPLHADGAGWWPFWTMADTEKEGVLWRPEYAVNFLIAMTDTTVDNGATGVVRGSHKIRYTPDVLNNPDFDAWKFPDDRVEQVELAAGDCLLLGSRIVHRGEENKTVGEKRGLLSCTVVSASLTPDEAFPLVMEAEAREAVKGLDERAKKFVGLRDMNMAIGEGVWQDFRIGGLKTCLVI</sequence>
<comment type="cofactor">
    <cofactor evidence="1">
        <name>Fe cation</name>
        <dbReference type="ChEBI" id="CHEBI:24875"/>
    </cofactor>
</comment>
<keyword evidence="3" id="KW-0479">Metal-binding</keyword>
<evidence type="ECO:0000313" key="5">
    <source>
        <dbReference type="EMBL" id="CAI6342001.1"/>
    </source>
</evidence>
<evidence type="ECO:0000313" key="6">
    <source>
        <dbReference type="Proteomes" id="UP001152607"/>
    </source>
</evidence>
<dbReference type="Gene3D" id="2.60.120.620">
    <property type="entry name" value="q2cbj1_9rhob like domain"/>
    <property type="match status" value="1"/>
</dbReference>
<dbReference type="SUPFAM" id="SSF51197">
    <property type="entry name" value="Clavaminate synthase-like"/>
    <property type="match status" value="1"/>
</dbReference>
<proteinExistence type="inferred from homology"/>
<organism evidence="5 6">
    <name type="scientific">Periconia digitata</name>
    <dbReference type="NCBI Taxonomy" id="1303443"/>
    <lineage>
        <taxon>Eukaryota</taxon>
        <taxon>Fungi</taxon>
        <taxon>Dikarya</taxon>
        <taxon>Ascomycota</taxon>
        <taxon>Pezizomycotina</taxon>
        <taxon>Dothideomycetes</taxon>
        <taxon>Pleosporomycetidae</taxon>
        <taxon>Pleosporales</taxon>
        <taxon>Massarineae</taxon>
        <taxon>Periconiaceae</taxon>
        <taxon>Periconia</taxon>
    </lineage>
</organism>
<dbReference type="InterPro" id="IPR008775">
    <property type="entry name" value="Phytyl_CoA_dOase-like"/>
</dbReference>
<dbReference type="Pfam" id="PF05721">
    <property type="entry name" value="PhyH"/>
    <property type="match status" value="1"/>
</dbReference>
<dbReference type="Proteomes" id="UP001152607">
    <property type="component" value="Unassembled WGS sequence"/>
</dbReference>
<evidence type="ECO:0000256" key="1">
    <source>
        <dbReference type="ARBA" id="ARBA00001962"/>
    </source>
</evidence>
<comment type="similarity">
    <text evidence="2">Belongs to the PhyH family.</text>
</comment>
<dbReference type="GO" id="GO:0046872">
    <property type="term" value="F:metal ion binding"/>
    <property type="evidence" value="ECO:0007669"/>
    <property type="project" value="UniProtKB-KW"/>
</dbReference>
<evidence type="ECO:0000256" key="4">
    <source>
        <dbReference type="ARBA" id="ARBA00023004"/>
    </source>
</evidence>
<name>A0A9W4UTD8_9PLEO</name>
<keyword evidence="6" id="KW-1185">Reference proteome</keyword>